<dbReference type="Proteomes" id="UP001217918">
    <property type="component" value="Unassembled WGS sequence"/>
</dbReference>
<reference evidence="2" key="1">
    <citation type="journal article" date="2023" name="Mol. Plant Microbe Interact.">
        <title>Elucidating the Obligate Nature and Biological Capacity of an Invasive Fungal Corn Pathogen.</title>
        <authorList>
            <person name="MacCready J.S."/>
            <person name="Roggenkamp E.M."/>
            <person name="Gdanetz K."/>
            <person name="Chilvers M.I."/>
        </authorList>
    </citation>
    <scope>NUCLEOTIDE SEQUENCE</scope>
    <source>
        <strain evidence="2">PM02</strain>
    </source>
</reference>
<accession>A0AAD9I3F3</accession>
<protein>
    <recommendedName>
        <fullName evidence="4">Protein FAF1</fullName>
    </recommendedName>
</protein>
<feature type="compositionally biased region" description="Gly residues" evidence="1">
    <location>
        <begin position="276"/>
        <end position="285"/>
    </location>
</feature>
<dbReference type="EMBL" id="JAQQPM010000003">
    <property type="protein sequence ID" value="KAK2070331.1"/>
    <property type="molecule type" value="Genomic_DNA"/>
</dbReference>
<evidence type="ECO:0000313" key="3">
    <source>
        <dbReference type="Proteomes" id="UP001217918"/>
    </source>
</evidence>
<gene>
    <name evidence="2" type="ORF">P8C59_004832</name>
</gene>
<organism evidence="2 3">
    <name type="scientific">Phyllachora maydis</name>
    <dbReference type="NCBI Taxonomy" id="1825666"/>
    <lineage>
        <taxon>Eukaryota</taxon>
        <taxon>Fungi</taxon>
        <taxon>Dikarya</taxon>
        <taxon>Ascomycota</taxon>
        <taxon>Pezizomycotina</taxon>
        <taxon>Sordariomycetes</taxon>
        <taxon>Sordariomycetidae</taxon>
        <taxon>Phyllachorales</taxon>
        <taxon>Phyllachoraceae</taxon>
        <taxon>Phyllachora</taxon>
    </lineage>
</organism>
<dbReference type="GO" id="GO:0005730">
    <property type="term" value="C:nucleolus"/>
    <property type="evidence" value="ECO:0007669"/>
    <property type="project" value="TreeGrafter"/>
</dbReference>
<feature type="region of interest" description="Disordered" evidence="1">
    <location>
        <begin position="276"/>
        <end position="307"/>
    </location>
</feature>
<proteinExistence type="predicted"/>
<evidence type="ECO:0008006" key="4">
    <source>
        <dbReference type="Google" id="ProtNLM"/>
    </source>
</evidence>
<sequence>MPGQPNSRLPTDDTAAAAAAAARARAEVIFRQHFEARFKPLEAPRDRVPTRAAERHDSDSQSEAGSSDGHDSESDWQGVSDHGESEDKLDGRAVEVVDHSSSHWNDGPVMDKRESKKFLSSKPPSSSSSSSGPRADTRTPARSNHDGGADGDDEDEDSAAFLAKDLALQRLISESHILAAAGGNAAYYTSATSGGAAASAPAEKLFSGGRVRRLTTDLRLQALGAKGSVLKQAKMPMNVRKGLEAAAAERENKRRREARENGVVLERRGGGGSAIVGAGGVGGAAARGKGKGKRRGSRPVDLPAVGKLRGAELRISARDIRSVENLGRSPAGKGRHKRRR</sequence>
<feature type="region of interest" description="Disordered" evidence="1">
    <location>
        <begin position="319"/>
        <end position="340"/>
    </location>
</feature>
<dbReference type="PANTHER" id="PTHR28096">
    <property type="entry name" value="PROTEIN FAF1"/>
    <property type="match status" value="1"/>
</dbReference>
<evidence type="ECO:0000313" key="2">
    <source>
        <dbReference type="EMBL" id="KAK2070331.1"/>
    </source>
</evidence>
<feature type="compositionally biased region" description="Low complexity" evidence="1">
    <location>
        <begin position="118"/>
        <end position="133"/>
    </location>
</feature>
<name>A0AAD9I3F3_9PEZI</name>
<feature type="compositionally biased region" description="Basic and acidic residues" evidence="1">
    <location>
        <begin position="81"/>
        <end position="101"/>
    </location>
</feature>
<dbReference type="AlphaFoldDB" id="A0AAD9I3F3"/>
<feature type="compositionally biased region" description="Acidic residues" evidence="1">
    <location>
        <begin position="149"/>
        <end position="158"/>
    </location>
</feature>
<feature type="compositionally biased region" description="Basic and acidic residues" evidence="1">
    <location>
        <begin position="135"/>
        <end position="148"/>
    </location>
</feature>
<feature type="region of interest" description="Disordered" evidence="1">
    <location>
        <begin position="37"/>
        <end position="158"/>
    </location>
</feature>
<comment type="caution">
    <text evidence="2">The sequence shown here is derived from an EMBL/GenBank/DDBJ whole genome shotgun (WGS) entry which is preliminary data.</text>
</comment>
<dbReference type="GO" id="GO:0000462">
    <property type="term" value="P:maturation of SSU-rRNA from tricistronic rRNA transcript (SSU-rRNA, 5.8S rRNA, LSU-rRNA)"/>
    <property type="evidence" value="ECO:0007669"/>
    <property type="project" value="TreeGrafter"/>
</dbReference>
<dbReference type="InterPro" id="IPR053030">
    <property type="entry name" value="Ribosomal_biogenesis_FAF1-like"/>
</dbReference>
<feature type="compositionally biased region" description="Basic residues" evidence="1">
    <location>
        <begin position="288"/>
        <end position="297"/>
    </location>
</feature>
<keyword evidence="3" id="KW-1185">Reference proteome</keyword>
<feature type="compositionally biased region" description="Basic and acidic residues" evidence="1">
    <location>
        <begin position="37"/>
        <end position="59"/>
    </location>
</feature>
<evidence type="ECO:0000256" key="1">
    <source>
        <dbReference type="SAM" id="MobiDB-lite"/>
    </source>
</evidence>
<dbReference type="PANTHER" id="PTHR28096:SF1">
    <property type="entry name" value="PROTEIN FAF1"/>
    <property type="match status" value="1"/>
</dbReference>